<dbReference type="Proteomes" id="UP001162501">
    <property type="component" value="Chromosome 11"/>
</dbReference>
<accession>A0AC59Y9R2</accession>
<reference evidence="1" key="1">
    <citation type="submission" date="2023-05" db="EMBL/GenBank/DDBJ databases">
        <authorList>
            <consortium name="ELIXIR-Norway"/>
        </authorList>
    </citation>
    <scope>NUCLEOTIDE SEQUENCE</scope>
</reference>
<proteinExistence type="predicted"/>
<sequence length="100" mass="10612">MRAPPVASGPGLRKRISFWGGGELTGSGGAWPRSRWPLSGLLKPGVALESCPGREKLFPGSLGEEAGLERSWTTPAKNLVQQQGWSSGCRPVGTMLPIAW</sequence>
<gene>
    <name evidence="1" type="ORF">MRATA1EN22A_LOCUS3560</name>
</gene>
<evidence type="ECO:0000313" key="2">
    <source>
        <dbReference type="Proteomes" id="UP001162501"/>
    </source>
</evidence>
<organism evidence="1 2">
    <name type="scientific">Rangifer tarandus platyrhynchus</name>
    <name type="common">Svalbard reindeer</name>
    <dbReference type="NCBI Taxonomy" id="3082113"/>
    <lineage>
        <taxon>Eukaryota</taxon>
        <taxon>Metazoa</taxon>
        <taxon>Chordata</taxon>
        <taxon>Craniata</taxon>
        <taxon>Vertebrata</taxon>
        <taxon>Euteleostomi</taxon>
        <taxon>Mammalia</taxon>
        <taxon>Eutheria</taxon>
        <taxon>Laurasiatheria</taxon>
        <taxon>Artiodactyla</taxon>
        <taxon>Ruminantia</taxon>
        <taxon>Pecora</taxon>
        <taxon>Cervidae</taxon>
        <taxon>Odocoileinae</taxon>
        <taxon>Rangifer</taxon>
    </lineage>
</organism>
<protein>
    <submittedName>
        <fullName evidence="1">Uncharacterized protein</fullName>
    </submittedName>
</protein>
<evidence type="ECO:0000313" key="1">
    <source>
        <dbReference type="EMBL" id="CAM9511616.1"/>
    </source>
</evidence>
<dbReference type="EMBL" id="OX596095">
    <property type="protein sequence ID" value="CAM9511616.1"/>
    <property type="molecule type" value="Genomic_DNA"/>
</dbReference>
<reference evidence="1" key="2">
    <citation type="submission" date="2025-03" db="EMBL/GenBank/DDBJ databases">
        <authorList>
            <consortium name="ELIXIR-Norway"/>
            <consortium name="Elixir Norway"/>
        </authorList>
    </citation>
    <scope>NUCLEOTIDE SEQUENCE</scope>
</reference>
<name>A0AC59Y9R2_RANTA</name>